<feature type="transmembrane region" description="Helical" evidence="7">
    <location>
        <begin position="361"/>
        <end position="387"/>
    </location>
</feature>
<dbReference type="NCBIfam" id="TIGR00786">
    <property type="entry name" value="dctM"/>
    <property type="match status" value="1"/>
</dbReference>
<evidence type="ECO:0000313" key="9">
    <source>
        <dbReference type="EMBL" id="SET28297.1"/>
    </source>
</evidence>
<feature type="transmembrane region" description="Helical" evidence="7">
    <location>
        <begin position="215"/>
        <end position="238"/>
    </location>
</feature>
<feature type="transmembrane region" description="Helical" evidence="7">
    <location>
        <begin position="173"/>
        <end position="194"/>
    </location>
</feature>
<dbReference type="Proteomes" id="UP000182121">
    <property type="component" value="Unassembled WGS sequence"/>
</dbReference>
<evidence type="ECO:0000256" key="7">
    <source>
        <dbReference type="SAM" id="Phobius"/>
    </source>
</evidence>
<protein>
    <submittedName>
        <fullName evidence="9">TRAP transporter, DctM subunit</fullName>
    </submittedName>
</protein>
<feature type="transmembrane region" description="Helical" evidence="7">
    <location>
        <begin position="55"/>
        <end position="73"/>
    </location>
</feature>
<dbReference type="PANTHER" id="PTHR33362">
    <property type="entry name" value="SIALIC ACID TRAP TRANSPORTER PERMEASE PROTEIN SIAT-RELATED"/>
    <property type="match status" value="1"/>
</dbReference>
<proteinExistence type="predicted"/>
<evidence type="ECO:0000256" key="1">
    <source>
        <dbReference type="ARBA" id="ARBA00004429"/>
    </source>
</evidence>
<evidence type="ECO:0000256" key="4">
    <source>
        <dbReference type="ARBA" id="ARBA00022692"/>
    </source>
</evidence>
<reference evidence="9 10" key="1">
    <citation type="submission" date="2016-10" db="EMBL/GenBank/DDBJ databases">
        <authorList>
            <person name="Varghese N."/>
            <person name="Submissions S."/>
        </authorList>
    </citation>
    <scope>NUCLEOTIDE SEQUENCE [LARGE SCALE GENOMIC DNA]</scope>
    <source>
        <strain evidence="9 10">NLAE-zl-C196</strain>
    </source>
</reference>
<evidence type="ECO:0000313" key="10">
    <source>
        <dbReference type="Proteomes" id="UP000182121"/>
    </source>
</evidence>
<name>A0A1I2MDL6_9FIRM</name>
<evidence type="ECO:0000256" key="3">
    <source>
        <dbReference type="ARBA" id="ARBA00022519"/>
    </source>
</evidence>
<feature type="transmembrane region" description="Helical" evidence="7">
    <location>
        <begin position="399"/>
        <end position="418"/>
    </location>
</feature>
<dbReference type="InterPro" id="IPR004681">
    <property type="entry name" value="TRAP_DctM"/>
</dbReference>
<feature type="transmembrane region" description="Helical" evidence="7">
    <location>
        <begin position="274"/>
        <end position="296"/>
    </location>
</feature>
<sequence length="428" mass="46159">MNNLVIICAILLLVLLFLKVPVYIAVLSASAVYFIGTPGMNLSIFAQKTISGAEGLSLLAIPFFVCAGIFMNYTGVTKRIMNCCEVLTARMPGGLAQVNILLSTLMGGLSGSSLADAAMQCKMLVPTMESKGYSKSFSTVITAASGMVVPLIPPGVGLIIYGCINNISIGKLFIAGIGPGIVLCVTLMIFTHFLSKKRGYLPSRTTKIPVSEKIAAVKPAFLPLLLPIIIIGGVRIGIFTASEAGTVAIVYAVLLGLLYKELTLKNVMQGCKETVTTTASIMLIVAAATCFSWILTKEQIPQQFSQWMISNIHNKYVFLIMVNIFLLIVGMFIEGNASMIVLAPLLHPVAMAYGIDDIHFAMVYIFNCTIGAFTPPMGTLMFVSCGITKCPTKDFIKEAVPFYILFAIDIIVLTYIPQLTTFLVNVFY</sequence>
<dbReference type="GO" id="GO:0022857">
    <property type="term" value="F:transmembrane transporter activity"/>
    <property type="evidence" value="ECO:0007669"/>
    <property type="project" value="TreeGrafter"/>
</dbReference>
<dbReference type="InterPro" id="IPR010656">
    <property type="entry name" value="DctM"/>
</dbReference>
<dbReference type="Pfam" id="PF06808">
    <property type="entry name" value="DctM"/>
    <property type="match status" value="1"/>
</dbReference>
<feature type="transmembrane region" description="Helical" evidence="7">
    <location>
        <begin position="244"/>
        <end position="262"/>
    </location>
</feature>
<dbReference type="EMBL" id="FOIO01000004">
    <property type="protein sequence ID" value="SET28297.1"/>
    <property type="molecule type" value="Genomic_DNA"/>
</dbReference>
<comment type="subcellular location">
    <subcellularLocation>
        <location evidence="1">Cell inner membrane</location>
        <topology evidence="1">Multi-pass membrane protein</topology>
    </subcellularLocation>
</comment>
<keyword evidence="6 7" id="KW-0472">Membrane</keyword>
<feature type="transmembrane region" description="Helical" evidence="7">
    <location>
        <begin position="316"/>
        <end position="333"/>
    </location>
</feature>
<evidence type="ECO:0000256" key="6">
    <source>
        <dbReference type="ARBA" id="ARBA00023136"/>
    </source>
</evidence>
<comment type="caution">
    <text evidence="9">The sequence shown here is derived from an EMBL/GenBank/DDBJ whole genome shotgun (WGS) entry which is preliminary data.</text>
</comment>
<feature type="domain" description="TRAP C4-dicarboxylate transport system permease DctM subunit" evidence="8">
    <location>
        <begin position="10"/>
        <end position="419"/>
    </location>
</feature>
<dbReference type="PANTHER" id="PTHR33362:SF4">
    <property type="entry name" value="2,3-DIKETO-L-GULONATE TRAP TRANSPORTER LARGE PERMEASE PROTEIN YIAN"/>
    <property type="match status" value="1"/>
</dbReference>
<feature type="transmembrane region" description="Helical" evidence="7">
    <location>
        <begin position="137"/>
        <end position="161"/>
    </location>
</feature>
<dbReference type="GO" id="GO:0005886">
    <property type="term" value="C:plasma membrane"/>
    <property type="evidence" value="ECO:0007669"/>
    <property type="project" value="UniProtKB-SubCell"/>
</dbReference>
<keyword evidence="5 7" id="KW-1133">Transmembrane helix</keyword>
<dbReference type="PIRSF" id="PIRSF006066">
    <property type="entry name" value="HI0050"/>
    <property type="match status" value="1"/>
</dbReference>
<accession>A0A1I2MDL6</accession>
<organism evidence="9 10">
    <name type="scientific">Enterocloster clostridioformis</name>
    <dbReference type="NCBI Taxonomy" id="1531"/>
    <lineage>
        <taxon>Bacteria</taxon>
        <taxon>Bacillati</taxon>
        <taxon>Bacillota</taxon>
        <taxon>Clostridia</taxon>
        <taxon>Lachnospirales</taxon>
        <taxon>Lachnospiraceae</taxon>
        <taxon>Enterocloster</taxon>
    </lineage>
</organism>
<evidence type="ECO:0000256" key="2">
    <source>
        <dbReference type="ARBA" id="ARBA00022475"/>
    </source>
</evidence>
<dbReference type="AlphaFoldDB" id="A0A1I2MDL6"/>
<dbReference type="RefSeq" id="WP_074661721.1">
    <property type="nucleotide sequence ID" value="NZ_AP031445.1"/>
</dbReference>
<keyword evidence="4 7" id="KW-0812">Transmembrane</keyword>
<gene>
    <name evidence="9" type="ORF">SAMN05216521_100483</name>
</gene>
<keyword evidence="2" id="KW-1003">Cell membrane</keyword>
<keyword evidence="3" id="KW-0997">Cell inner membrane</keyword>
<evidence type="ECO:0000259" key="8">
    <source>
        <dbReference type="Pfam" id="PF06808"/>
    </source>
</evidence>
<evidence type="ECO:0000256" key="5">
    <source>
        <dbReference type="ARBA" id="ARBA00022989"/>
    </source>
</evidence>